<gene>
    <name evidence="2" type="ORF">BST85_06825</name>
</gene>
<reference evidence="2 3" key="1">
    <citation type="submission" date="2016-11" db="EMBL/GenBank/DDBJ databases">
        <title>Trade-off between light-utilization and light-protection in marine flavobacteria.</title>
        <authorList>
            <person name="Kumagai Y."/>
        </authorList>
    </citation>
    <scope>NUCLEOTIDE SEQUENCE [LARGE SCALE GENOMIC DNA]</scope>
    <source>
        <strain evidence="2 3">NBRC 107741</strain>
    </source>
</reference>
<proteinExistence type="predicted"/>
<dbReference type="Proteomes" id="UP000239800">
    <property type="component" value="Unassembled WGS sequence"/>
</dbReference>
<accession>A0A2S7KPV3</accession>
<organism evidence="2 3">
    <name type="scientific">Aureitalea marina</name>
    <dbReference type="NCBI Taxonomy" id="930804"/>
    <lineage>
        <taxon>Bacteria</taxon>
        <taxon>Pseudomonadati</taxon>
        <taxon>Bacteroidota</taxon>
        <taxon>Flavobacteriia</taxon>
        <taxon>Flavobacteriales</taxon>
        <taxon>Flavobacteriaceae</taxon>
        <taxon>Aureitalea</taxon>
    </lineage>
</organism>
<dbReference type="InterPro" id="IPR016786">
    <property type="entry name" value="YdeI_bac"/>
</dbReference>
<name>A0A2S7KPV3_9FLAO</name>
<comment type="caution">
    <text evidence="2">The sequence shown here is derived from an EMBL/GenBank/DDBJ whole genome shotgun (WGS) entry which is preliminary data.</text>
</comment>
<evidence type="ECO:0000313" key="3">
    <source>
        <dbReference type="Proteomes" id="UP000239800"/>
    </source>
</evidence>
<evidence type="ECO:0000313" key="2">
    <source>
        <dbReference type="EMBL" id="PQB04640.1"/>
    </source>
</evidence>
<evidence type="ECO:0000259" key="1">
    <source>
        <dbReference type="Pfam" id="PF08818"/>
    </source>
</evidence>
<sequence length="198" mass="22636">MSDQEKVTAYIGKHERWSEQLTQLRSIFERTELKEEVKWGSPTYTLNGKLVAGMAAFKNHYAIWFHQGVFLKDPAGVMHNAQEGKTKAMRQWKFSETDTIDDKVVLAYINEATENCRQGKVVTPQRKTGVDVPQQLQDQLDTDNDLKTAFEGLTPGKQREYAGYIAEAKREATKQSRLEKIIPMILAGKGLYDKYKDC</sequence>
<feature type="domain" description="YdhG-like" evidence="1">
    <location>
        <begin position="17"/>
        <end position="112"/>
    </location>
</feature>
<keyword evidence="3" id="KW-1185">Reference proteome</keyword>
<dbReference type="InterPro" id="IPR014922">
    <property type="entry name" value="YdhG-like"/>
</dbReference>
<dbReference type="SUPFAM" id="SSF159888">
    <property type="entry name" value="YdhG-like"/>
    <property type="match status" value="1"/>
</dbReference>
<dbReference type="Gene3D" id="3.90.1150.200">
    <property type="match status" value="1"/>
</dbReference>
<dbReference type="Pfam" id="PF08818">
    <property type="entry name" value="DUF1801"/>
    <property type="match status" value="1"/>
</dbReference>
<dbReference type="PIRSF" id="PIRSF021308">
    <property type="entry name" value="UCP021308"/>
    <property type="match status" value="1"/>
</dbReference>
<dbReference type="EMBL" id="MQUB01000001">
    <property type="protein sequence ID" value="PQB04640.1"/>
    <property type="molecule type" value="Genomic_DNA"/>
</dbReference>
<dbReference type="OrthoDB" id="214150at2"/>
<dbReference type="Pfam" id="PF13376">
    <property type="entry name" value="OmdA"/>
    <property type="match status" value="1"/>
</dbReference>
<protein>
    <recommendedName>
        <fullName evidence="1">YdhG-like domain-containing protein</fullName>
    </recommendedName>
</protein>
<dbReference type="RefSeq" id="WP_104812568.1">
    <property type="nucleotide sequence ID" value="NZ_MQUB01000001.1"/>
</dbReference>
<dbReference type="AlphaFoldDB" id="A0A2S7KPV3"/>